<gene>
    <name evidence="1" type="ORF">ACI1P1_21740</name>
</gene>
<evidence type="ECO:0000313" key="2">
    <source>
        <dbReference type="Proteomes" id="UP001631969"/>
    </source>
</evidence>
<proteinExistence type="predicted"/>
<keyword evidence="2" id="KW-1185">Reference proteome</keyword>
<organism evidence="1 2">
    <name type="scientific">Paenibacillus mesotrionivorans</name>
    <dbReference type="NCBI Taxonomy" id="3160968"/>
    <lineage>
        <taxon>Bacteria</taxon>
        <taxon>Bacillati</taxon>
        <taxon>Bacillota</taxon>
        <taxon>Bacilli</taxon>
        <taxon>Bacillales</taxon>
        <taxon>Paenibacillaceae</taxon>
        <taxon>Paenibacillus</taxon>
    </lineage>
</organism>
<accession>A0ACC7P1P5</accession>
<name>A0ACC7P1P5_9BACL</name>
<sequence>MLGIIILLTFLHTFGTLYIPTLTAEIVNRGIMAGSMSHIVRYGVWMLGVAVLAGAIAILGSWLGTKVASQFSGSVREAVFGKAQSLTTSDFNRIGVASMITRATGDVSSVSQMSVMFLQMMLPAPLMVIAGLVLAFTKNQTLALMIVGTMLLFMLFTLFFGRKVIPLFRMVQVKMDRITRILRENIIGVRVIRAFHREAYEKGRLDEAAADYAGNSIRINKLFAAFQPAVLLIVNVCVIFIIWIGGKSGVQIGDMIAMVEYCFLILHALVMALLMFMYIPKAQASADRINEVLDMQPEKTEAAADKQENPLDAHVVFHQVTFQYPNAEAPVLDRISFEAKRGEVTAIIGGTGSGKSTIAQLLLRFFDIQEGSIRVGGADIRTMPQKQLRDKIGYVPQKAFLFSGTIADNIRHGKADATDQEIAHAAAVAQADGFIRQTPQGYRSSVAQGGSNFSGGQKQRLCIARALVRRPDIYVFDDSFSALDFKTDAMLRKALQGETRYATVIIVAQRISTILDADRIIVLDEGRIAGTGTHRELMKACTVYRQIAQSQLSDDELAETEGGADE</sequence>
<keyword evidence="1" id="KW-0547">Nucleotide-binding</keyword>
<comment type="caution">
    <text evidence="1">The sequence shown here is derived from an EMBL/GenBank/DDBJ whole genome shotgun (WGS) entry which is preliminary data.</text>
</comment>
<keyword evidence="1" id="KW-0067">ATP-binding</keyword>
<dbReference type="Proteomes" id="UP001631969">
    <property type="component" value="Unassembled WGS sequence"/>
</dbReference>
<evidence type="ECO:0000313" key="1">
    <source>
        <dbReference type="EMBL" id="MFM9330918.1"/>
    </source>
</evidence>
<reference evidence="1" key="1">
    <citation type="submission" date="2024-12" db="EMBL/GenBank/DDBJ databases">
        <authorList>
            <person name="Wu N."/>
        </authorList>
    </citation>
    <scope>NUCLEOTIDE SEQUENCE</scope>
    <source>
        <strain evidence="1">P15</strain>
    </source>
</reference>
<protein>
    <submittedName>
        <fullName evidence="1">ABC transporter ATP-binding protein</fullName>
    </submittedName>
</protein>
<dbReference type="EMBL" id="JBJURJ010000015">
    <property type="protein sequence ID" value="MFM9330918.1"/>
    <property type="molecule type" value="Genomic_DNA"/>
</dbReference>